<name>A0A146L4Y0_LYGHE</name>
<protein>
    <submittedName>
        <fullName evidence="2">Uncharacterized protein</fullName>
    </submittedName>
</protein>
<proteinExistence type="predicted"/>
<gene>
    <name evidence="2" type="ORF">g.38333</name>
</gene>
<dbReference type="EMBL" id="GDHC01016397">
    <property type="protein sequence ID" value="JAQ02232.1"/>
    <property type="molecule type" value="Transcribed_RNA"/>
</dbReference>
<accession>A0A146L4Y0</accession>
<feature type="region of interest" description="Disordered" evidence="1">
    <location>
        <begin position="257"/>
        <end position="278"/>
    </location>
</feature>
<dbReference type="AlphaFoldDB" id="A0A146L4Y0"/>
<evidence type="ECO:0000256" key="1">
    <source>
        <dbReference type="SAM" id="MobiDB-lite"/>
    </source>
</evidence>
<organism evidence="2">
    <name type="scientific">Lygus hesperus</name>
    <name type="common">Western plant bug</name>
    <dbReference type="NCBI Taxonomy" id="30085"/>
    <lineage>
        <taxon>Eukaryota</taxon>
        <taxon>Metazoa</taxon>
        <taxon>Ecdysozoa</taxon>
        <taxon>Arthropoda</taxon>
        <taxon>Hexapoda</taxon>
        <taxon>Insecta</taxon>
        <taxon>Pterygota</taxon>
        <taxon>Neoptera</taxon>
        <taxon>Paraneoptera</taxon>
        <taxon>Hemiptera</taxon>
        <taxon>Heteroptera</taxon>
        <taxon>Panheteroptera</taxon>
        <taxon>Cimicomorpha</taxon>
        <taxon>Miridae</taxon>
        <taxon>Mirini</taxon>
        <taxon>Lygus</taxon>
    </lineage>
</organism>
<reference evidence="2" key="1">
    <citation type="journal article" date="2016" name="Gigascience">
        <title>De novo construction of an expanded transcriptome assembly for the western tarnished plant bug, Lygus hesperus.</title>
        <authorList>
            <person name="Tassone E.E."/>
            <person name="Geib S.M."/>
            <person name="Hall B."/>
            <person name="Fabrick J.A."/>
            <person name="Brent C.S."/>
            <person name="Hull J.J."/>
        </authorList>
    </citation>
    <scope>NUCLEOTIDE SEQUENCE</scope>
</reference>
<evidence type="ECO:0000313" key="2">
    <source>
        <dbReference type="EMBL" id="JAQ02232.1"/>
    </source>
</evidence>
<sequence>MRQLYGVTDVDFQVLYDTIFGAGVALIMHGVYSKEQASYIVSQFYDGTFMQHFVENLETKVVDDPQYTAQTDASQVDDGRVMYLPQLLERLQSPRYKTINSILLSVLPPPGMEDYGWLCKQFLSSYSNPLILSKQSFTASDATAIAASNPAFPSTFRSSAGAVEVSTAAPLATVSPVAATPSAIETPKPSGPGWASEVKLPVIGTISDFQSWFTTHNAAQVPVASTLEQYLQLEEVTVDDTDRFYLYYSPYRANYSSTTSTPHAGDGGTGTDDSTQSAATDPYLRYTHHLLFRQGIHNITDGPVLDPHEYIFKRLVEHSGNRPIYFGDTVTAVVQSVLVYQDPSGVGDPVRVGKLSRVDQTTFRVEPGVMPSGWLNTVLRLRQCEEGVAIFTPTYDVQLVRSMELSCVLASHAMYS</sequence>